<feature type="region of interest" description="Disordered" evidence="1">
    <location>
        <begin position="824"/>
        <end position="873"/>
    </location>
</feature>
<evidence type="ECO:0000256" key="2">
    <source>
        <dbReference type="SAM" id="Phobius"/>
    </source>
</evidence>
<accession>A0ABD3QPP5</accession>
<proteinExistence type="predicted"/>
<gene>
    <name evidence="3" type="ORF">ACHAW5_000229</name>
</gene>
<feature type="compositionally biased region" description="Acidic residues" evidence="1">
    <location>
        <begin position="270"/>
        <end position="281"/>
    </location>
</feature>
<feature type="compositionally biased region" description="Polar residues" evidence="1">
    <location>
        <begin position="642"/>
        <end position="659"/>
    </location>
</feature>
<keyword evidence="4" id="KW-1185">Reference proteome</keyword>
<keyword evidence="2" id="KW-0472">Membrane</keyword>
<dbReference type="Proteomes" id="UP001530315">
    <property type="component" value="Unassembled WGS sequence"/>
</dbReference>
<feature type="region of interest" description="Disordered" evidence="1">
    <location>
        <begin position="636"/>
        <end position="659"/>
    </location>
</feature>
<evidence type="ECO:0000313" key="4">
    <source>
        <dbReference type="Proteomes" id="UP001530315"/>
    </source>
</evidence>
<keyword evidence="2" id="KW-1133">Transmembrane helix</keyword>
<feature type="compositionally biased region" description="Acidic residues" evidence="1">
    <location>
        <begin position="291"/>
        <end position="311"/>
    </location>
</feature>
<dbReference type="EMBL" id="JALLAZ020000156">
    <property type="protein sequence ID" value="KAL3802144.1"/>
    <property type="molecule type" value="Genomic_DNA"/>
</dbReference>
<evidence type="ECO:0000256" key="1">
    <source>
        <dbReference type="SAM" id="MobiDB-lite"/>
    </source>
</evidence>
<name>A0ABD3QPP5_9STRA</name>
<comment type="caution">
    <text evidence="3">The sequence shown here is derived from an EMBL/GenBank/DDBJ whole genome shotgun (WGS) entry which is preliminary data.</text>
</comment>
<feature type="compositionally biased region" description="Gly residues" evidence="1">
    <location>
        <begin position="312"/>
        <end position="324"/>
    </location>
</feature>
<protein>
    <submittedName>
        <fullName evidence="3">Uncharacterized protein</fullName>
    </submittedName>
</protein>
<feature type="transmembrane region" description="Helical" evidence="2">
    <location>
        <begin position="744"/>
        <end position="765"/>
    </location>
</feature>
<keyword evidence="2" id="KW-0812">Transmembrane</keyword>
<reference evidence="3 4" key="1">
    <citation type="submission" date="2024-10" db="EMBL/GenBank/DDBJ databases">
        <title>Updated reference genomes for cyclostephanoid diatoms.</title>
        <authorList>
            <person name="Roberts W.R."/>
            <person name="Alverson A.J."/>
        </authorList>
    </citation>
    <scope>NUCLEOTIDE SEQUENCE [LARGE SCALE GENOMIC DNA]</scope>
    <source>
        <strain evidence="3 4">AJA276-08</strain>
    </source>
</reference>
<feature type="compositionally biased region" description="Gly residues" evidence="1">
    <location>
        <begin position="78"/>
        <end position="89"/>
    </location>
</feature>
<sequence>MASSSSRRRRSVVVVAACRAVAPPLPLLLPPLLILLLRIFGGGASGAIYPEDPRGAVSYDEWRRRWTVSPSGDAAAAAGGGVGEGGGGGIDDHGDDDDAWRYDEPPIDGHYLTTAADDATYSPAPTTTATTTTSTVVGAVVPSESPSAIPTTTSHRPPDIFDVRSMPYYPPEPSPPHTDFPTWASGADHHHRHPSDDVVVVGCPPPPPPPQQGQRQPFYFDDADMTRDDRGVLYYDSMQANFGVDMGPRGRAVFVNVMLPPRLIRHDDRNDDDDDDDDDGDGAGGGGGGGEEVEAEAEVEVEAEAEAEAEVGEGGAMTGGGGGGETEDDKNDDDGARGGSSRRRRRRRRRRGTETEMPAANDNSTIASGGIANATNTTAAEEDDVVVVVVVGERDNVTLQGGNPQLADDDIADYFCLEDFVNWRIDQRMNSSMLSSSSSSSSTDDDFFVVDVPSDTANATSNLDDVMIDPSAVVPPTTTANNTTSNSTAAAVDSTGANPIVDGMIDSARPLTLLVRRGRCSFESKAKMAMILNDLLANAGRSNRIEHLIVYNNGTDDGRDGEEGKLIDMMHSPTNDDGTASVDEVGDITVGLLYVTTSSGEDLLRRIEEREVSVGVSSYVDVSMLFLEEKSYRDRAGDGNSVDGSTIDDGTQGTIGQDTDSSFHDERISHGWFFPATLTRFCLSCGPPDYGFDACTEDNLFPDGGFLDTGYDHFDQPTIDFEGGPYYDDSLYYSRAWLEVIRKLMVAILVLLLVGPILLAAKRWYTVGGTVRITRDENGTRRVRLVSPNLEVFVNGIPGTVETNGTKLDRAQVFSLPEIEYAPEDEENGKFSDGNLGAVDPGDDERTDNGECAHQDSMGAVPPNPACGAKHSK</sequence>
<feature type="region of interest" description="Disordered" evidence="1">
    <location>
        <begin position="264"/>
        <end position="369"/>
    </location>
</feature>
<dbReference type="AlphaFoldDB" id="A0ABD3QPP5"/>
<feature type="region of interest" description="Disordered" evidence="1">
    <location>
        <begin position="70"/>
        <end position="102"/>
    </location>
</feature>
<organism evidence="3 4">
    <name type="scientific">Stephanodiscus triporus</name>
    <dbReference type="NCBI Taxonomy" id="2934178"/>
    <lineage>
        <taxon>Eukaryota</taxon>
        <taxon>Sar</taxon>
        <taxon>Stramenopiles</taxon>
        <taxon>Ochrophyta</taxon>
        <taxon>Bacillariophyta</taxon>
        <taxon>Coscinodiscophyceae</taxon>
        <taxon>Thalassiosirophycidae</taxon>
        <taxon>Stephanodiscales</taxon>
        <taxon>Stephanodiscaceae</taxon>
        <taxon>Stephanodiscus</taxon>
    </lineage>
</organism>
<evidence type="ECO:0000313" key="3">
    <source>
        <dbReference type="EMBL" id="KAL3802144.1"/>
    </source>
</evidence>
<dbReference type="Gene3D" id="3.50.30.30">
    <property type="match status" value="1"/>
</dbReference>
<feature type="compositionally biased region" description="Basic residues" evidence="1">
    <location>
        <begin position="340"/>
        <end position="351"/>
    </location>
</feature>